<reference evidence="2" key="1">
    <citation type="submission" date="2021-01" db="EMBL/GenBank/DDBJ databases">
        <authorList>
            <person name="Kaushik A."/>
        </authorList>
    </citation>
    <scope>NUCLEOTIDE SEQUENCE</scope>
    <source>
        <strain evidence="2">AG1-1C</strain>
    </source>
</reference>
<organism evidence="2 3">
    <name type="scientific">Rhizoctonia solani</name>
    <dbReference type="NCBI Taxonomy" id="456999"/>
    <lineage>
        <taxon>Eukaryota</taxon>
        <taxon>Fungi</taxon>
        <taxon>Dikarya</taxon>
        <taxon>Basidiomycota</taxon>
        <taxon>Agaricomycotina</taxon>
        <taxon>Agaricomycetes</taxon>
        <taxon>Cantharellales</taxon>
        <taxon>Ceratobasidiaceae</taxon>
        <taxon>Rhizoctonia</taxon>
    </lineage>
</organism>
<dbReference type="GO" id="GO:0050660">
    <property type="term" value="F:flavin adenine dinucleotide binding"/>
    <property type="evidence" value="ECO:0007669"/>
    <property type="project" value="InterPro"/>
</dbReference>
<comment type="similarity">
    <text evidence="1">Belongs to the GMC oxidoreductase family.</text>
</comment>
<dbReference type="OrthoDB" id="2687259at2759"/>
<dbReference type="AlphaFoldDB" id="A0A8H2W838"/>
<dbReference type="Gene3D" id="3.50.50.60">
    <property type="entry name" value="FAD/NAD(P)-binding domain"/>
    <property type="match status" value="1"/>
</dbReference>
<dbReference type="Proteomes" id="UP000663846">
    <property type="component" value="Unassembled WGS sequence"/>
</dbReference>
<evidence type="ECO:0000313" key="2">
    <source>
        <dbReference type="EMBL" id="CAE6337037.1"/>
    </source>
</evidence>
<evidence type="ECO:0000256" key="1">
    <source>
        <dbReference type="ARBA" id="ARBA00010790"/>
    </source>
</evidence>
<dbReference type="InterPro" id="IPR012132">
    <property type="entry name" value="GMC_OxRdtase"/>
</dbReference>
<dbReference type="PANTHER" id="PTHR11552">
    <property type="entry name" value="GLUCOSE-METHANOL-CHOLINE GMC OXIDOREDUCTASE"/>
    <property type="match status" value="1"/>
</dbReference>
<dbReference type="EMBL" id="CAJMWS010000014">
    <property type="protein sequence ID" value="CAE6337037.1"/>
    <property type="molecule type" value="Genomic_DNA"/>
</dbReference>
<gene>
    <name evidence="2" type="ORF">RDB_LOCUS1220</name>
</gene>
<dbReference type="InterPro" id="IPR036188">
    <property type="entry name" value="FAD/NAD-bd_sf"/>
</dbReference>
<evidence type="ECO:0008006" key="4">
    <source>
        <dbReference type="Google" id="ProtNLM"/>
    </source>
</evidence>
<comment type="caution">
    <text evidence="2">The sequence shown here is derived from an EMBL/GenBank/DDBJ whole genome shotgun (WGS) entry which is preliminary data.</text>
</comment>
<proteinExistence type="inferred from homology"/>
<name>A0A8H2W838_9AGAM</name>
<dbReference type="GO" id="GO:0016491">
    <property type="term" value="F:oxidoreductase activity"/>
    <property type="evidence" value="ECO:0007669"/>
    <property type="project" value="TreeGrafter"/>
</dbReference>
<dbReference type="SUPFAM" id="SSF51905">
    <property type="entry name" value="FAD/NAD(P)-binding domain"/>
    <property type="match status" value="1"/>
</dbReference>
<accession>A0A8H2W838</accession>
<evidence type="ECO:0000313" key="3">
    <source>
        <dbReference type="Proteomes" id="UP000663846"/>
    </source>
</evidence>
<dbReference type="Gene3D" id="3.30.560.10">
    <property type="entry name" value="Glucose Oxidase, domain 3"/>
    <property type="match status" value="1"/>
</dbReference>
<sequence>MKARKEVILSASVVHTPHILIDSGVGPFNELKKHNIHVVHDLPGTRPGESFSYFNDKLNNSVQAKLKRPNSTAQCMLMKSGPLTNNIGESAYFLRSDDPKLFPVLPPLDKDSSSGPNAPDLELIFMPFPFKKWVGTGSQRELNAYMPW</sequence>
<dbReference type="PANTHER" id="PTHR11552:SF147">
    <property type="entry name" value="CHOLINE DEHYDROGENASE, MITOCHONDRIAL"/>
    <property type="match status" value="1"/>
</dbReference>
<protein>
    <recommendedName>
        <fullName evidence="4">Glucose-methanol-choline oxidoreductase N-terminal domain-containing protein</fullName>
    </recommendedName>
</protein>